<name>A0A4R8S1J7_9MYCO</name>
<evidence type="ECO:0000313" key="14">
    <source>
        <dbReference type="Proteomes" id="UP000295117"/>
    </source>
</evidence>
<dbReference type="RefSeq" id="WP_134070822.1">
    <property type="nucleotide sequence ID" value="NZ_PECH01000006.1"/>
</dbReference>
<evidence type="ECO:0000256" key="9">
    <source>
        <dbReference type="ARBA" id="ARBA00048743"/>
    </source>
</evidence>
<dbReference type="GO" id="GO:0006235">
    <property type="term" value="P:dTTP biosynthetic process"/>
    <property type="evidence" value="ECO:0007669"/>
    <property type="project" value="UniProtKB-UniRule"/>
</dbReference>
<evidence type="ECO:0000256" key="7">
    <source>
        <dbReference type="ARBA" id="ARBA00022777"/>
    </source>
</evidence>
<dbReference type="CDD" id="cd01672">
    <property type="entry name" value="TMPK"/>
    <property type="match status" value="1"/>
</dbReference>
<comment type="caution">
    <text evidence="10">Lacks conserved residue(s) required for the propagation of feature annotation.</text>
</comment>
<evidence type="ECO:0000256" key="5">
    <source>
        <dbReference type="ARBA" id="ARBA00022727"/>
    </source>
</evidence>
<keyword evidence="5 10" id="KW-0545">Nucleotide biosynthesis</keyword>
<dbReference type="Gene3D" id="3.40.50.300">
    <property type="entry name" value="P-loop containing nucleotide triphosphate hydrolases"/>
    <property type="match status" value="1"/>
</dbReference>
<evidence type="ECO:0000256" key="4">
    <source>
        <dbReference type="ARBA" id="ARBA00022679"/>
    </source>
</evidence>
<evidence type="ECO:0000256" key="8">
    <source>
        <dbReference type="ARBA" id="ARBA00022840"/>
    </source>
</evidence>
<dbReference type="PANTHER" id="PTHR10344">
    <property type="entry name" value="THYMIDYLATE KINASE"/>
    <property type="match status" value="1"/>
</dbReference>
<feature type="compositionally biased region" description="Basic and acidic residues" evidence="11">
    <location>
        <begin position="153"/>
        <end position="173"/>
    </location>
</feature>
<accession>A0A4R8S1J7</accession>
<reference evidence="13 14" key="1">
    <citation type="journal article" date="2019" name="Sci. Rep.">
        <title>Extended insight into the Mycobacterium chelonae-abscessus complex through whole genome sequencing of Mycobacterium salmoniphilum outbreak and Mycobacterium salmoniphilum-like strains.</title>
        <authorList>
            <person name="Behra P.R.K."/>
            <person name="Das S."/>
            <person name="Pettersson B.M.F."/>
            <person name="Shirreff L."/>
            <person name="DuCote T."/>
            <person name="Jacobsson K.G."/>
            <person name="Ennis D.G."/>
            <person name="Kirsebom L.A."/>
        </authorList>
    </citation>
    <scope>NUCLEOTIDE SEQUENCE [LARGE SCALE GENOMIC DNA]</scope>
    <source>
        <strain evidence="13 14">DE 4585</strain>
    </source>
</reference>
<dbReference type="Proteomes" id="UP000295117">
    <property type="component" value="Unassembled WGS sequence"/>
</dbReference>
<comment type="catalytic activity">
    <reaction evidence="9 10">
        <text>dTMP + ATP = dTDP + ADP</text>
        <dbReference type="Rhea" id="RHEA:13517"/>
        <dbReference type="ChEBI" id="CHEBI:30616"/>
        <dbReference type="ChEBI" id="CHEBI:58369"/>
        <dbReference type="ChEBI" id="CHEBI:63528"/>
        <dbReference type="ChEBI" id="CHEBI:456216"/>
        <dbReference type="EC" id="2.7.4.9"/>
    </reaction>
</comment>
<keyword evidence="4 10" id="KW-0808">Transferase</keyword>
<dbReference type="GO" id="GO:0005829">
    <property type="term" value="C:cytosol"/>
    <property type="evidence" value="ECO:0007669"/>
    <property type="project" value="TreeGrafter"/>
</dbReference>
<evidence type="ECO:0000256" key="2">
    <source>
        <dbReference type="ARBA" id="ARBA00012980"/>
    </source>
</evidence>
<gene>
    <name evidence="10 13" type="primary">tmk</name>
    <name evidence="13" type="ORF">DE4585_01867</name>
</gene>
<dbReference type="GO" id="GO:0006227">
    <property type="term" value="P:dUDP biosynthetic process"/>
    <property type="evidence" value="ECO:0007669"/>
    <property type="project" value="TreeGrafter"/>
</dbReference>
<feature type="domain" description="Thymidylate kinase-like" evidence="12">
    <location>
        <begin position="7"/>
        <end position="187"/>
    </location>
</feature>
<evidence type="ECO:0000259" key="12">
    <source>
        <dbReference type="Pfam" id="PF02223"/>
    </source>
</evidence>
<dbReference type="EMBL" id="PECH01000006">
    <property type="protein sequence ID" value="TDZ83072.1"/>
    <property type="molecule type" value="Genomic_DNA"/>
</dbReference>
<comment type="similarity">
    <text evidence="1 10">Belongs to the thymidylate kinase family.</text>
</comment>
<keyword evidence="7 10" id="KW-0418">Kinase</keyword>
<dbReference type="GO" id="GO:0004798">
    <property type="term" value="F:dTMP kinase activity"/>
    <property type="evidence" value="ECO:0007669"/>
    <property type="project" value="UniProtKB-UniRule"/>
</dbReference>
<evidence type="ECO:0000256" key="10">
    <source>
        <dbReference type="HAMAP-Rule" id="MF_00165"/>
    </source>
</evidence>
<dbReference type="InterPro" id="IPR027417">
    <property type="entry name" value="P-loop_NTPase"/>
</dbReference>
<dbReference type="GO" id="GO:0006233">
    <property type="term" value="P:dTDP biosynthetic process"/>
    <property type="evidence" value="ECO:0007669"/>
    <property type="project" value="InterPro"/>
</dbReference>
<feature type="region of interest" description="Disordered" evidence="11">
    <location>
        <begin position="151"/>
        <end position="174"/>
    </location>
</feature>
<evidence type="ECO:0000256" key="3">
    <source>
        <dbReference type="ARBA" id="ARBA00017144"/>
    </source>
</evidence>
<dbReference type="GO" id="GO:0005524">
    <property type="term" value="F:ATP binding"/>
    <property type="evidence" value="ECO:0007669"/>
    <property type="project" value="UniProtKB-UniRule"/>
</dbReference>
<dbReference type="SUPFAM" id="SSF52540">
    <property type="entry name" value="P-loop containing nucleoside triphosphate hydrolases"/>
    <property type="match status" value="1"/>
</dbReference>
<evidence type="ECO:0000256" key="6">
    <source>
        <dbReference type="ARBA" id="ARBA00022741"/>
    </source>
</evidence>
<sequence>MGQLIAIEGVDGAGKRTLTEKLIARSNAQGLSVATLDFPRYGRSVHADLAAESLKGGHGDVVSSAYAMGLLFALDRRDALDALTELARANDLVILDRWVASNAAYGAARLHQDGDGEMARWVYELEYERFGLPHPDWQVFLNVSPELAQQRARQRERQDSDRTRDTYERDSDLQSRVSAAYADLAQRNWGGPWVVTDGADPDALADRLLRRV</sequence>
<comment type="caution">
    <text evidence="13">The sequence shown here is derived from an EMBL/GenBank/DDBJ whole genome shotgun (WGS) entry which is preliminary data.</text>
</comment>
<keyword evidence="6 10" id="KW-0547">Nucleotide-binding</keyword>
<protein>
    <recommendedName>
        <fullName evidence="3 10">Thymidylate kinase</fullName>
        <ecNumber evidence="2 10">2.7.4.9</ecNumber>
    </recommendedName>
    <alternativeName>
        <fullName evidence="10">dTMP kinase</fullName>
    </alternativeName>
</protein>
<dbReference type="EC" id="2.7.4.9" evidence="2 10"/>
<organism evidence="13 14">
    <name type="scientific">Mycobacteroides salmoniphilum</name>
    <dbReference type="NCBI Taxonomy" id="404941"/>
    <lineage>
        <taxon>Bacteria</taxon>
        <taxon>Bacillati</taxon>
        <taxon>Actinomycetota</taxon>
        <taxon>Actinomycetes</taxon>
        <taxon>Mycobacteriales</taxon>
        <taxon>Mycobacteriaceae</taxon>
        <taxon>Mycobacteroides</taxon>
    </lineage>
</organism>
<evidence type="ECO:0000256" key="1">
    <source>
        <dbReference type="ARBA" id="ARBA00009776"/>
    </source>
</evidence>
<dbReference type="NCBIfam" id="NF005923">
    <property type="entry name" value="PRK07933.1"/>
    <property type="match status" value="1"/>
</dbReference>
<evidence type="ECO:0000256" key="11">
    <source>
        <dbReference type="SAM" id="MobiDB-lite"/>
    </source>
</evidence>
<dbReference type="InterPro" id="IPR018094">
    <property type="entry name" value="Thymidylate_kinase"/>
</dbReference>
<evidence type="ECO:0000313" key="13">
    <source>
        <dbReference type="EMBL" id="TDZ83072.1"/>
    </source>
</evidence>
<proteinExistence type="inferred from homology"/>
<dbReference type="InterPro" id="IPR039430">
    <property type="entry name" value="Thymidylate_kin-like_dom"/>
</dbReference>
<dbReference type="HAMAP" id="MF_00165">
    <property type="entry name" value="Thymidylate_kinase"/>
    <property type="match status" value="1"/>
</dbReference>
<dbReference type="PANTHER" id="PTHR10344:SF4">
    <property type="entry name" value="UMP-CMP KINASE 2, MITOCHONDRIAL"/>
    <property type="match status" value="1"/>
</dbReference>
<keyword evidence="8 10" id="KW-0067">ATP-binding</keyword>
<dbReference type="Pfam" id="PF02223">
    <property type="entry name" value="Thymidylate_kin"/>
    <property type="match status" value="1"/>
</dbReference>
<dbReference type="AlphaFoldDB" id="A0A4R8S1J7"/>
<comment type="function">
    <text evidence="10">Phosphorylation of dTMP to form dTDP in both de novo and salvage pathways of dTTP synthesis.</text>
</comment>